<dbReference type="EMBL" id="JMQM01000001">
    <property type="protein sequence ID" value="KFB08990.1"/>
    <property type="molecule type" value="Genomic_DNA"/>
</dbReference>
<gene>
    <name evidence="3" type="ORF">EL18_00004</name>
</gene>
<sequence>MTASRALLPVLLAMLLAGTMILTAGAQNDMSFTAEEVERGESLFDRIDAAQEDGTGGEAVGFDEGAVAEHDALACAAGLGCEGLAVSQDDALVLTGHDSTEAARKTYQKQYGTQDSQAEEQVQGEDREAMSFSEDEVVKEGESLFDRVDAMQENGTGGEAVGFDEGAVAEHDALACAAGLGCEGLAVSQDEALVLTGHDSAEGARKTYLEQYGTEDSQAEDPIQGEDLSVDADEGDMSFSEEEVGEDHDAMSFSEDEVADDANGQAEMSFTEEEAQDGDGRPPLENRFSEAEIAAFSKEEDALWSCAAGFGCKGAAAGLTPHQAVHRLGLPEYSYEWPLAACATNTPGACAEIGISLMDAMRIMSHLANPNR</sequence>
<feature type="chain" id="PRO_5001783209" evidence="2">
    <location>
        <begin position="27"/>
        <end position="372"/>
    </location>
</feature>
<comment type="caution">
    <text evidence="3">The sequence shown here is derived from an EMBL/GenBank/DDBJ whole genome shotgun (WGS) entry which is preliminary data.</text>
</comment>
<keyword evidence="2" id="KW-0732">Signal</keyword>
<proteinExistence type="predicted"/>
<keyword evidence="4" id="KW-1185">Reference proteome</keyword>
<evidence type="ECO:0000256" key="2">
    <source>
        <dbReference type="SAM" id="SignalP"/>
    </source>
</evidence>
<dbReference type="PATRIC" id="fig|472175.3.peg.3"/>
<protein>
    <submittedName>
        <fullName evidence="3">Uncharacterized protein</fullName>
    </submittedName>
</protein>
<evidence type="ECO:0000256" key="1">
    <source>
        <dbReference type="SAM" id="MobiDB-lite"/>
    </source>
</evidence>
<reference evidence="3 4" key="1">
    <citation type="submission" date="2014-05" db="EMBL/GenBank/DDBJ databases">
        <title>Draft Genome Sequence of Nitratireductor basaltis Strain UMTGB225, A Marine Bacterium Isolated from Green Barrel Tunicate.</title>
        <authorList>
            <person name="Gan H.Y."/>
        </authorList>
    </citation>
    <scope>NUCLEOTIDE SEQUENCE [LARGE SCALE GENOMIC DNA]</scope>
    <source>
        <strain evidence="3 4">UMTGB225</strain>
    </source>
</reference>
<feature type="region of interest" description="Disordered" evidence="1">
    <location>
        <begin position="106"/>
        <end position="132"/>
    </location>
</feature>
<dbReference type="STRING" id="472175.EL18_00004"/>
<dbReference type="RefSeq" id="WP_036478480.1">
    <property type="nucleotide sequence ID" value="NZ_JMQM01000001.1"/>
</dbReference>
<feature type="signal peptide" evidence="2">
    <location>
        <begin position="1"/>
        <end position="26"/>
    </location>
</feature>
<accession>A0A084U7Q4</accession>
<dbReference type="AlphaFoldDB" id="A0A084U7Q4"/>
<feature type="compositionally biased region" description="Polar residues" evidence="1">
    <location>
        <begin position="108"/>
        <end position="120"/>
    </location>
</feature>
<evidence type="ECO:0000313" key="4">
    <source>
        <dbReference type="Proteomes" id="UP000053675"/>
    </source>
</evidence>
<dbReference type="OrthoDB" id="9975464at2"/>
<dbReference type="Proteomes" id="UP000053675">
    <property type="component" value="Unassembled WGS sequence"/>
</dbReference>
<name>A0A084U7Q4_9HYPH</name>
<evidence type="ECO:0000313" key="3">
    <source>
        <dbReference type="EMBL" id="KFB08990.1"/>
    </source>
</evidence>
<organism evidence="3 4">
    <name type="scientific">Nitratireductor basaltis</name>
    <dbReference type="NCBI Taxonomy" id="472175"/>
    <lineage>
        <taxon>Bacteria</taxon>
        <taxon>Pseudomonadati</taxon>
        <taxon>Pseudomonadota</taxon>
        <taxon>Alphaproteobacteria</taxon>
        <taxon>Hyphomicrobiales</taxon>
        <taxon>Phyllobacteriaceae</taxon>
        <taxon>Nitratireductor</taxon>
    </lineage>
</organism>